<sequence length="714" mass="82186">MSKMFCDICLEAVAGNYCLECRQYFCCKCIAVHNKIRSTSDHSVENAEKFRPKLEEPNTFSKELIRLSESGSSDLGCSSDSSFDHDFGLCLHSNECHQDIFEDDDVVEDINNADDNNEHPATTLTRTILHSGSADNIRNTNNNIAIRTTFQNDNINFEKNLSDNNNNIINNNNNDMDNNKINNTTTIAAVNITDTDDNNNINNTTTIATINNNNQSGDAAQSDVKATATAVAKSALTRTTSTTSHSKWLCFLHPTRTIRFYCMDCKSFVCGVCQLDYHSEHHTIFIDDFFEWEILKLRRQSRRHRRMMASIDQDLTKINDIFKSWSHKDAAIVKFIKKSKEEILKKIDQACDEQVKVLIAKSDERVKGIRVLKHQLMTLKEELLDHAIHNADVCHLLRQEHSDRLTGYKPYIQPKFDLKFLEIERIPEVRFVRQECAFDLARDHLGFGYLMYKKIQNFKKLKKKFEVVGASIYKSKLYICYWATKYISVFDTGSFKHLHKFKISAVILPSDMITMNEKVYISEMYNGLVHRINIESDILLKPLQINSKLVVLSRGFNDHLLVLCCDKRQFIIFNANGEQKKVANLPRYIRSPTYITTNQDRNFLVTSAGDSSCLYILDQMCRCLIKYSTNCPRQKLTQPRHATFDEKGNVMVCDYGNQRLVFLNHRLKFICELPLAEFKGKPAFVSFNGGLDQRFYVVTHGNRAIVKVQMEVLI</sequence>
<dbReference type="KEGG" id="hro:HELRODRAFT_193692"/>
<dbReference type="Gene3D" id="3.30.160.60">
    <property type="entry name" value="Classic Zinc Finger"/>
    <property type="match status" value="1"/>
</dbReference>
<dbReference type="RefSeq" id="XP_009026889.1">
    <property type="nucleotide sequence ID" value="XM_009028641.1"/>
</dbReference>
<dbReference type="GO" id="GO:0008270">
    <property type="term" value="F:zinc ion binding"/>
    <property type="evidence" value="ECO:0007669"/>
    <property type="project" value="UniProtKB-KW"/>
</dbReference>
<dbReference type="STRING" id="6412.T1FV95"/>
<dbReference type="PANTHER" id="PTHR25462">
    <property type="entry name" value="BONUS, ISOFORM C-RELATED"/>
    <property type="match status" value="1"/>
</dbReference>
<dbReference type="PANTHER" id="PTHR25462:SF305">
    <property type="entry name" value="RING-TYPE DOMAIN-CONTAINING PROTEIN"/>
    <property type="match status" value="1"/>
</dbReference>
<feature type="domain" description="B box-type" evidence="2">
    <location>
        <begin position="245"/>
        <end position="286"/>
    </location>
</feature>
<dbReference type="InterPro" id="IPR011042">
    <property type="entry name" value="6-blade_b-propeller_TolB-like"/>
</dbReference>
<dbReference type="SUPFAM" id="SSF57845">
    <property type="entry name" value="B-box zinc-binding domain"/>
    <property type="match status" value="1"/>
</dbReference>
<reference evidence="3 5" key="2">
    <citation type="journal article" date="2013" name="Nature">
        <title>Insights into bilaterian evolution from three spiralian genomes.</title>
        <authorList>
            <person name="Simakov O."/>
            <person name="Marletaz F."/>
            <person name="Cho S.J."/>
            <person name="Edsinger-Gonzales E."/>
            <person name="Havlak P."/>
            <person name="Hellsten U."/>
            <person name="Kuo D.H."/>
            <person name="Larsson T."/>
            <person name="Lv J."/>
            <person name="Arendt D."/>
            <person name="Savage R."/>
            <person name="Osoegawa K."/>
            <person name="de Jong P."/>
            <person name="Grimwood J."/>
            <person name="Chapman J.A."/>
            <person name="Shapiro H."/>
            <person name="Aerts A."/>
            <person name="Otillar R.P."/>
            <person name="Terry A.Y."/>
            <person name="Boore J.L."/>
            <person name="Grigoriev I.V."/>
            <person name="Lindberg D.R."/>
            <person name="Seaver E.C."/>
            <person name="Weisblat D.A."/>
            <person name="Putnam N.H."/>
            <person name="Rokhsar D.S."/>
        </authorList>
    </citation>
    <scope>NUCLEOTIDE SEQUENCE</scope>
</reference>
<dbReference type="Pfam" id="PF00643">
    <property type="entry name" value="zf-B_box"/>
    <property type="match status" value="1"/>
</dbReference>
<dbReference type="Proteomes" id="UP000015101">
    <property type="component" value="Unassembled WGS sequence"/>
</dbReference>
<evidence type="ECO:0000313" key="4">
    <source>
        <dbReference type="EnsemblMetazoa" id="HelroP193692"/>
    </source>
</evidence>
<dbReference type="Gene3D" id="2.120.10.30">
    <property type="entry name" value="TolB, C-terminal domain"/>
    <property type="match status" value="1"/>
</dbReference>
<accession>T1FV95</accession>
<dbReference type="EMBL" id="KB097552">
    <property type="protein sequence ID" value="ESN94992.1"/>
    <property type="molecule type" value="Genomic_DNA"/>
</dbReference>
<dbReference type="InterPro" id="IPR000315">
    <property type="entry name" value="Znf_B-box"/>
</dbReference>
<dbReference type="EnsemblMetazoa" id="HelroT193692">
    <property type="protein sequence ID" value="HelroP193692"/>
    <property type="gene ID" value="HelroG193692"/>
</dbReference>
<keyword evidence="1" id="KW-0863">Zinc-finger</keyword>
<dbReference type="InterPro" id="IPR047153">
    <property type="entry name" value="TRIM45/56/19-like"/>
</dbReference>
<dbReference type="SMART" id="SM00336">
    <property type="entry name" value="BBOX"/>
    <property type="match status" value="2"/>
</dbReference>
<feature type="domain" description="B box-type" evidence="2">
    <location>
        <begin position="1"/>
        <end position="47"/>
    </location>
</feature>
<reference evidence="5" key="1">
    <citation type="submission" date="2012-12" db="EMBL/GenBank/DDBJ databases">
        <authorList>
            <person name="Hellsten U."/>
            <person name="Grimwood J."/>
            <person name="Chapman J.A."/>
            <person name="Shapiro H."/>
            <person name="Aerts A."/>
            <person name="Otillar R.P."/>
            <person name="Terry A.Y."/>
            <person name="Boore J.L."/>
            <person name="Simakov O."/>
            <person name="Marletaz F."/>
            <person name="Cho S.-J."/>
            <person name="Edsinger-Gonzales E."/>
            <person name="Havlak P."/>
            <person name="Kuo D.-H."/>
            <person name="Larsson T."/>
            <person name="Lv J."/>
            <person name="Arendt D."/>
            <person name="Savage R."/>
            <person name="Osoegawa K."/>
            <person name="de Jong P."/>
            <person name="Lindberg D.R."/>
            <person name="Seaver E.C."/>
            <person name="Weisblat D.A."/>
            <person name="Putnam N.H."/>
            <person name="Grigoriev I.V."/>
            <person name="Rokhsar D.S."/>
        </authorList>
    </citation>
    <scope>NUCLEOTIDE SEQUENCE</scope>
</reference>
<dbReference type="GO" id="GO:0061630">
    <property type="term" value="F:ubiquitin protein ligase activity"/>
    <property type="evidence" value="ECO:0000318"/>
    <property type="project" value="GO_Central"/>
</dbReference>
<dbReference type="InParanoid" id="T1FV95"/>
<dbReference type="CDD" id="cd19757">
    <property type="entry name" value="Bbox1"/>
    <property type="match status" value="1"/>
</dbReference>
<reference evidence="4" key="3">
    <citation type="submission" date="2015-06" db="UniProtKB">
        <authorList>
            <consortium name="EnsemblMetazoa"/>
        </authorList>
    </citation>
    <scope>IDENTIFICATION</scope>
</reference>
<dbReference type="GO" id="GO:0005654">
    <property type="term" value="C:nucleoplasm"/>
    <property type="evidence" value="ECO:0000318"/>
    <property type="project" value="GO_Central"/>
</dbReference>
<dbReference type="PROSITE" id="PS50119">
    <property type="entry name" value="ZF_BBOX"/>
    <property type="match status" value="2"/>
</dbReference>
<gene>
    <name evidence="4" type="primary">20212741</name>
    <name evidence="3" type="ORF">HELRODRAFT_193692</name>
</gene>
<dbReference type="EMBL" id="AMQM01007006">
    <property type="status" value="NOT_ANNOTATED_CDS"/>
    <property type="molecule type" value="Genomic_DNA"/>
</dbReference>
<evidence type="ECO:0000313" key="3">
    <source>
        <dbReference type="EMBL" id="ESN94992.1"/>
    </source>
</evidence>
<organism evidence="4 5">
    <name type="scientific">Helobdella robusta</name>
    <name type="common">Californian leech</name>
    <dbReference type="NCBI Taxonomy" id="6412"/>
    <lineage>
        <taxon>Eukaryota</taxon>
        <taxon>Metazoa</taxon>
        <taxon>Spiralia</taxon>
        <taxon>Lophotrochozoa</taxon>
        <taxon>Annelida</taxon>
        <taxon>Clitellata</taxon>
        <taxon>Hirudinea</taxon>
        <taxon>Rhynchobdellida</taxon>
        <taxon>Glossiphoniidae</taxon>
        <taxon>Helobdella</taxon>
    </lineage>
</organism>
<evidence type="ECO:0000313" key="5">
    <source>
        <dbReference type="Proteomes" id="UP000015101"/>
    </source>
</evidence>
<dbReference type="SUPFAM" id="SSF101898">
    <property type="entry name" value="NHL repeat"/>
    <property type="match status" value="1"/>
</dbReference>
<name>T1FV95_HELRO</name>
<keyword evidence="1" id="KW-0862">Zinc</keyword>
<dbReference type="CTD" id="20212741"/>
<dbReference type="CDD" id="cd19756">
    <property type="entry name" value="Bbox2"/>
    <property type="match status" value="1"/>
</dbReference>
<dbReference type="AlphaFoldDB" id="T1FV95"/>
<dbReference type="HOGENOM" id="CLU_386977_0_0_1"/>
<evidence type="ECO:0000259" key="2">
    <source>
        <dbReference type="PROSITE" id="PS50119"/>
    </source>
</evidence>
<keyword evidence="5" id="KW-1185">Reference proteome</keyword>
<protein>
    <recommendedName>
        <fullName evidence="2">B box-type domain-containing protein</fullName>
    </recommendedName>
</protein>
<dbReference type="GeneID" id="20212741"/>
<proteinExistence type="predicted"/>
<keyword evidence="1" id="KW-0479">Metal-binding</keyword>
<evidence type="ECO:0000256" key="1">
    <source>
        <dbReference type="PROSITE-ProRule" id="PRU00024"/>
    </source>
</evidence>